<dbReference type="RefSeq" id="XP_003673679.1">
    <property type="nucleotide sequence ID" value="XM_003673631.1"/>
</dbReference>
<dbReference type="GeneID" id="96900777"/>
<sequence>MADENGDFQLYKYTPNRAAGIAFAVLFALATVVLIYLVSAAAFKSKKVAGTWMHFNSDNEKQSIRFYMIGKLYGAYIPLIVGCVIEIIGYIGRSISSKHQQELGPYVLQSVLLLIAPTLYAASIYMLFGRLAHLLFAESLMIMPARFETLIFVLGDVASLLMQAAGGGLMASADSATSGSNLVTAGLFVQIAFFGLFIINEFLFLLRIQKANSSIPPRCPRWKNLNLTLLITSFLILIRSIVRAVEFIEGYDGHIASHEYFLYIFDTTPMFILPLMFIATMFWNNIFIIQEDSVTAQLNSMTQVTVQDDNGGHYGNYDSYDNDSQSQYDVSMVYAKDTIK</sequence>
<protein>
    <recommendedName>
        <fullName evidence="9">RTA1</fullName>
    </recommendedName>
</protein>
<feature type="transmembrane region" description="Helical" evidence="6">
    <location>
        <begin position="149"/>
        <end position="170"/>
    </location>
</feature>
<dbReference type="InParanoid" id="G0V750"/>
<comment type="similarity">
    <text evidence="2">Belongs to the lipid-translocating exporter (LTE) (TC 9.A.26.1) family.</text>
</comment>
<dbReference type="OrthoDB" id="3358017at2759"/>
<evidence type="ECO:0000256" key="4">
    <source>
        <dbReference type="ARBA" id="ARBA00022989"/>
    </source>
</evidence>
<proteinExistence type="inferred from homology"/>
<dbReference type="EMBL" id="HE576752">
    <property type="protein sequence ID" value="CCC67298.1"/>
    <property type="molecule type" value="Genomic_DNA"/>
</dbReference>
<dbReference type="Proteomes" id="UP000001640">
    <property type="component" value="Chromosome 1"/>
</dbReference>
<keyword evidence="5 6" id="KW-0472">Membrane</keyword>
<evidence type="ECO:0000256" key="2">
    <source>
        <dbReference type="ARBA" id="ARBA00009969"/>
    </source>
</evidence>
<evidence type="ECO:0000313" key="7">
    <source>
        <dbReference type="EMBL" id="CCC67298.1"/>
    </source>
</evidence>
<dbReference type="AlphaFoldDB" id="G0V750"/>
<evidence type="ECO:0008006" key="9">
    <source>
        <dbReference type="Google" id="ProtNLM"/>
    </source>
</evidence>
<evidence type="ECO:0000256" key="3">
    <source>
        <dbReference type="ARBA" id="ARBA00022692"/>
    </source>
</evidence>
<reference evidence="7 8" key="1">
    <citation type="journal article" date="2011" name="Proc. Natl. Acad. Sci. U.S.A.">
        <title>Evolutionary erosion of yeast sex chromosomes by mating-type switching accidents.</title>
        <authorList>
            <person name="Gordon J.L."/>
            <person name="Armisen D."/>
            <person name="Proux-Wera E."/>
            <person name="Oheigeartaigh S.S."/>
            <person name="Byrne K.P."/>
            <person name="Wolfe K.H."/>
        </authorList>
    </citation>
    <scope>NUCLEOTIDE SEQUENCE [LARGE SCALE GENOMIC DNA]</scope>
    <source>
        <strain evidence="8">ATCC 76901 / BCRC 22586 / CBS 4309 / NBRC 1992 / NRRL Y-12630</strain>
    </source>
</reference>
<comment type="subcellular location">
    <subcellularLocation>
        <location evidence="1">Membrane</location>
        <topology evidence="1">Multi-pass membrane protein</topology>
    </subcellularLocation>
</comment>
<accession>G0V750</accession>
<dbReference type="GO" id="GO:0005886">
    <property type="term" value="C:plasma membrane"/>
    <property type="evidence" value="ECO:0007669"/>
    <property type="project" value="EnsemblFungi"/>
</dbReference>
<dbReference type="PANTHER" id="PTHR31465:SF1">
    <property type="entry name" value="PROTEIN RTA1-RELATED"/>
    <property type="match status" value="1"/>
</dbReference>
<reference key="2">
    <citation type="submission" date="2011-08" db="EMBL/GenBank/DDBJ databases">
        <title>Genome sequence of Naumovozyma castellii.</title>
        <authorList>
            <person name="Gordon J.L."/>
            <person name="Armisen D."/>
            <person name="Proux-Wera E."/>
            <person name="OhEigeartaigh S.S."/>
            <person name="Byrne K.P."/>
            <person name="Wolfe K.H."/>
        </authorList>
    </citation>
    <scope>NUCLEOTIDE SEQUENCE</scope>
    <source>
        <strain>Type strain:CBS 4309</strain>
    </source>
</reference>
<gene>
    <name evidence="7" type="primary">NCAS0A07400</name>
    <name evidence="7" type="ordered locus">NCAS_0A07400</name>
</gene>
<evidence type="ECO:0000256" key="6">
    <source>
        <dbReference type="SAM" id="Phobius"/>
    </source>
</evidence>
<evidence type="ECO:0000313" key="8">
    <source>
        <dbReference type="Proteomes" id="UP000001640"/>
    </source>
</evidence>
<dbReference type="InterPro" id="IPR007568">
    <property type="entry name" value="RTA1"/>
</dbReference>
<organism evidence="7 8">
    <name type="scientific">Naumovozyma castellii</name>
    <name type="common">Yeast</name>
    <name type="synonym">Saccharomyces castellii</name>
    <dbReference type="NCBI Taxonomy" id="27288"/>
    <lineage>
        <taxon>Eukaryota</taxon>
        <taxon>Fungi</taxon>
        <taxon>Dikarya</taxon>
        <taxon>Ascomycota</taxon>
        <taxon>Saccharomycotina</taxon>
        <taxon>Saccharomycetes</taxon>
        <taxon>Saccharomycetales</taxon>
        <taxon>Saccharomycetaceae</taxon>
        <taxon>Naumovozyma</taxon>
    </lineage>
</organism>
<evidence type="ECO:0000256" key="5">
    <source>
        <dbReference type="ARBA" id="ARBA00023136"/>
    </source>
</evidence>
<feature type="transmembrane region" description="Helical" evidence="6">
    <location>
        <begin position="103"/>
        <end position="128"/>
    </location>
</feature>
<feature type="transmembrane region" description="Helical" evidence="6">
    <location>
        <begin position="64"/>
        <end position="91"/>
    </location>
</feature>
<dbReference type="OMA" id="LMKHEVF"/>
<dbReference type="FunCoup" id="G0V750">
    <property type="interactions" value="45"/>
</dbReference>
<dbReference type="HOGENOM" id="CLU_033465_3_1_1"/>
<feature type="transmembrane region" description="Helical" evidence="6">
    <location>
        <begin position="227"/>
        <end position="248"/>
    </location>
</feature>
<dbReference type="eggNOG" id="ENOG502QURG">
    <property type="taxonomic scope" value="Eukaryota"/>
</dbReference>
<dbReference type="Pfam" id="PF04479">
    <property type="entry name" value="RTA1"/>
    <property type="match status" value="1"/>
</dbReference>
<keyword evidence="8" id="KW-1185">Reference proteome</keyword>
<dbReference type="STRING" id="1064592.G0V750"/>
<evidence type="ECO:0000256" key="1">
    <source>
        <dbReference type="ARBA" id="ARBA00004141"/>
    </source>
</evidence>
<name>G0V750_NAUCA</name>
<keyword evidence="3 6" id="KW-0812">Transmembrane</keyword>
<dbReference type="KEGG" id="ncs:NCAS_0A07400"/>
<feature type="transmembrane region" description="Helical" evidence="6">
    <location>
        <begin position="260"/>
        <end position="283"/>
    </location>
</feature>
<feature type="transmembrane region" description="Helical" evidence="6">
    <location>
        <begin position="182"/>
        <end position="206"/>
    </location>
</feature>
<keyword evidence="4 6" id="KW-1133">Transmembrane helix</keyword>
<dbReference type="PANTHER" id="PTHR31465">
    <property type="entry name" value="PROTEIN RTA1-RELATED"/>
    <property type="match status" value="1"/>
</dbReference>
<feature type="transmembrane region" description="Helical" evidence="6">
    <location>
        <begin position="20"/>
        <end position="43"/>
    </location>
</feature>